<dbReference type="AlphaFoldDB" id="A0AAU9U7K7"/>
<keyword evidence="3" id="KW-0999">Mitochondrion inner membrane</keyword>
<organism evidence="9 10">
    <name type="scientific">Euphydryas editha</name>
    <name type="common">Edith's checkerspot</name>
    <dbReference type="NCBI Taxonomy" id="104508"/>
    <lineage>
        <taxon>Eukaryota</taxon>
        <taxon>Metazoa</taxon>
        <taxon>Ecdysozoa</taxon>
        <taxon>Arthropoda</taxon>
        <taxon>Hexapoda</taxon>
        <taxon>Insecta</taxon>
        <taxon>Pterygota</taxon>
        <taxon>Neoptera</taxon>
        <taxon>Endopterygota</taxon>
        <taxon>Lepidoptera</taxon>
        <taxon>Glossata</taxon>
        <taxon>Ditrysia</taxon>
        <taxon>Papilionoidea</taxon>
        <taxon>Nymphalidae</taxon>
        <taxon>Nymphalinae</taxon>
        <taxon>Euphydryas</taxon>
    </lineage>
</organism>
<evidence type="ECO:0000256" key="1">
    <source>
        <dbReference type="ARBA" id="ARBA00004434"/>
    </source>
</evidence>
<evidence type="ECO:0000313" key="9">
    <source>
        <dbReference type="EMBL" id="CAH2093787.1"/>
    </source>
</evidence>
<proteinExistence type="inferred from homology"/>
<comment type="caution">
    <text evidence="9">The sequence shown here is derived from an EMBL/GenBank/DDBJ whole genome shotgun (WGS) entry which is preliminary data.</text>
</comment>
<evidence type="ECO:0000256" key="8">
    <source>
        <dbReference type="SAM" id="Phobius"/>
    </source>
</evidence>
<gene>
    <name evidence="9" type="ORF">EEDITHA_LOCUS9417</name>
</gene>
<dbReference type="InterPro" id="IPR027858">
    <property type="entry name" value="BRAWNIN"/>
</dbReference>
<evidence type="ECO:0000256" key="6">
    <source>
        <dbReference type="ARBA" id="ARBA00023136"/>
    </source>
</evidence>
<dbReference type="Pfam" id="PF14990">
    <property type="entry name" value="DUF4516"/>
    <property type="match status" value="1"/>
</dbReference>
<reference evidence="9" key="1">
    <citation type="submission" date="2022-03" db="EMBL/GenBank/DDBJ databases">
        <authorList>
            <person name="Tunstrom K."/>
        </authorList>
    </citation>
    <scope>NUCLEOTIDE SEQUENCE</scope>
</reference>
<keyword evidence="10" id="KW-1185">Reference proteome</keyword>
<evidence type="ECO:0000256" key="5">
    <source>
        <dbReference type="ARBA" id="ARBA00023128"/>
    </source>
</evidence>
<dbReference type="EMBL" id="CAKOGL010000013">
    <property type="protein sequence ID" value="CAH2093787.1"/>
    <property type="molecule type" value="Genomic_DNA"/>
</dbReference>
<dbReference type="PANTHER" id="PTHR28492:SF1">
    <property type="entry name" value="UBIQUINOL-CYTOCHROME-C REDUCTASE COMPLEX ASSEMBLY FACTOR 6"/>
    <property type="match status" value="1"/>
</dbReference>
<protein>
    <submittedName>
        <fullName evidence="9">Uncharacterized protein</fullName>
    </submittedName>
</protein>
<comment type="subcellular location">
    <subcellularLocation>
        <location evidence="1">Mitochondrion inner membrane</location>
        <topology evidence="1">Single-pass membrane protein</topology>
    </subcellularLocation>
</comment>
<name>A0AAU9U7K7_EUPED</name>
<keyword evidence="4 8" id="KW-1133">Transmembrane helix</keyword>
<dbReference type="GO" id="GO:0034551">
    <property type="term" value="P:mitochondrial respiratory chain complex III assembly"/>
    <property type="evidence" value="ECO:0007669"/>
    <property type="project" value="InterPro"/>
</dbReference>
<keyword evidence="5" id="KW-0496">Mitochondrion</keyword>
<keyword evidence="2 8" id="KW-0812">Transmembrane</keyword>
<dbReference type="Proteomes" id="UP001153954">
    <property type="component" value="Unassembled WGS sequence"/>
</dbReference>
<dbReference type="GO" id="GO:0005743">
    <property type="term" value="C:mitochondrial inner membrane"/>
    <property type="evidence" value="ECO:0007669"/>
    <property type="project" value="UniProtKB-SubCell"/>
</dbReference>
<keyword evidence="6 8" id="KW-0472">Membrane</keyword>
<feature type="transmembrane region" description="Helical" evidence="8">
    <location>
        <begin position="12"/>
        <end position="32"/>
    </location>
</feature>
<evidence type="ECO:0000256" key="4">
    <source>
        <dbReference type="ARBA" id="ARBA00022989"/>
    </source>
</evidence>
<evidence type="ECO:0000256" key="3">
    <source>
        <dbReference type="ARBA" id="ARBA00022792"/>
    </source>
</evidence>
<accession>A0AAU9U7K7</accession>
<dbReference type="PANTHER" id="PTHR28492">
    <property type="entry name" value="HYPOTHETICAL PROTEIN LOC691921"/>
    <property type="match status" value="1"/>
</dbReference>
<sequence>MPAGVTWGQYLRFSMAALVSMLAGSQMVHIYYKPLQDLQNYVNKELENFPAHVQEKIKQELKEEGVLK</sequence>
<comment type="similarity">
    <text evidence="7">Belongs to the UQCC6 family.</text>
</comment>
<evidence type="ECO:0000256" key="7">
    <source>
        <dbReference type="ARBA" id="ARBA00044944"/>
    </source>
</evidence>
<evidence type="ECO:0000256" key="2">
    <source>
        <dbReference type="ARBA" id="ARBA00022692"/>
    </source>
</evidence>
<evidence type="ECO:0000313" key="10">
    <source>
        <dbReference type="Proteomes" id="UP001153954"/>
    </source>
</evidence>